<gene>
    <name evidence="4" type="ORF">J7T54_005811</name>
</gene>
<feature type="transmembrane region" description="Helical" evidence="2">
    <location>
        <begin position="85"/>
        <end position="110"/>
    </location>
</feature>
<dbReference type="PANTHER" id="PTHR37013:SF3">
    <property type="entry name" value="INTEGRAL MEMBRANE PROTEIN (AFU_ORTHOLOGUE AFUA_1G05950)"/>
    <property type="match status" value="1"/>
</dbReference>
<proteinExistence type="predicted"/>
<dbReference type="InterPro" id="IPR056120">
    <property type="entry name" value="DUF7703"/>
</dbReference>
<feature type="region of interest" description="Disordered" evidence="1">
    <location>
        <begin position="327"/>
        <end position="397"/>
    </location>
</feature>
<keyword evidence="2" id="KW-0812">Transmembrane</keyword>
<dbReference type="EMBL" id="JAGIXG020000085">
    <property type="protein sequence ID" value="KAI6778024.1"/>
    <property type="molecule type" value="Genomic_DNA"/>
</dbReference>
<dbReference type="Proteomes" id="UP001055219">
    <property type="component" value="Unassembled WGS sequence"/>
</dbReference>
<keyword evidence="2" id="KW-1133">Transmembrane helix</keyword>
<dbReference type="GeneID" id="75832294"/>
<accession>A0A9Q0BBF9</accession>
<feature type="transmembrane region" description="Helical" evidence="2">
    <location>
        <begin position="163"/>
        <end position="182"/>
    </location>
</feature>
<dbReference type="AlphaFoldDB" id="A0A9Q0BBF9"/>
<feature type="region of interest" description="Disordered" evidence="1">
    <location>
        <begin position="262"/>
        <end position="308"/>
    </location>
</feature>
<feature type="compositionally biased region" description="Polar residues" evidence="1">
    <location>
        <begin position="378"/>
        <end position="397"/>
    </location>
</feature>
<reference evidence="4" key="2">
    <citation type="submission" date="2022-07" db="EMBL/GenBank/DDBJ databases">
        <authorList>
            <person name="Goncalves M.F.M."/>
            <person name="Hilario S."/>
            <person name="Van De Peer Y."/>
            <person name="Esteves A.C."/>
            <person name="Alves A."/>
        </authorList>
    </citation>
    <scope>NUCLEOTIDE SEQUENCE</scope>
    <source>
        <strain evidence="4">MUM 19.33</strain>
    </source>
</reference>
<reference evidence="4" key="1">
    <citation type="journal article" date="2021" name="J Fungi (Basel)">
        <title>Genomic and Metabolomic Analyses of the Marine Fungus Emericellopsis cladophorae: Insights into Saltwater Adaptability Mechanisms and Its Biosynthetic Potential.</title>
        <authorList>
            <person name="Goncalves M.F.M."/>
            <person name="Hilario S."/>
            <person name="Van de Peer Y."/>
            <person name="Esteves A.C."/>
            <person name="Alves A."/>
        </authorList>
    </citation>
    <scope>NUCLEOTIDE SEQUENCE</scope>
    <source>
        <strain evidence="4">MUM 19.33</strain>
    </source>
</reference>
<keyword evidence="5" id="KW-1185">Reference proteome</keyword>
<feature type="transmembrane region" description="Helical" evidence="2">
    <location>
        <begin position="20"/>
        <end position="45"/>
    </location>
</feature>
<evidence type="ECO:0000256" key="2">
    <source>
        <dbReference type="SAM" id="Phobius"/>
    </source>
</evidence>
<comment type="caution">
    <text evidence="4">The sequence shown here is derived from an EMBL/GenBank/DDBJ whole genome shotgun (WGS) entry which is preliminary data.</text>
</comment>
<sequence length="397" mass="44508">MESVEGDNGVVVGPPLDGALGYIVIVFDCIAIYNTIELTFIIWGYFKRHLGLYFWSFIVATYGILVYAIGFIIKTKSSPHHPSPYIYVTFIVLGWMAMVTGQSMVLYSRLHLVLRDPDKLRWILYMIIFNAITMHIPTGTMAYGANSSNPAPFVGVYSVYEKIQVTIFFLQELIISSFYIAETIKMARLQSAVQQNRERSRRLMGYLITINVIIILLDCTILGLEYARRYALQTSWKGLVYSVKLKMEFPILNRLKEMTTGYRESSSSPSGADGVPDSAWRSPDWSDGRVHQKRSRGSSQAAAIMTPREHLYQGRRHTMYEAYASSGNDSLEDVERQSQNDTSAGSGVELPAEVMVEMQNRSEMDAARGETPIRPNTCEGSSSTQVEGANTSTIGRG</sequence>
<keyword evidence="2" id="KW-0472">Membrane</keyword>
<name>A0A9Q0BBF9_9HYPO</name>
<feature type="domain" description="DUF7703" evidence="3">
    <location>
        <begin position="22"/>
        <end position="259"/>
    </location>
</feature>
<organism evidence="4 5">
    <name type="scientific">Emericellopsis cladophorae</name>
    <dbReference type="NCBI Taxonomy" id="2686198"/>
    <lineage>
        <taxon>Eukaryota</taxon>
        <taxon>Fungi</taxon>
        <taxon>Dikarya</taxon>
        <taxon>Ascomycota</taxon>
        <taxon>Pezizomycotina</taxon>
        <taxon>Sordariomycetes</taxon>
        <taxon>Hypocreomycetidae</taxon>
        <taxon>Hypocreales</taxon>
        <taxon>Bionectriaceae</taxon>
        <taxon>Emericellopsis</taxon>
    </lineage>
</organism>
<dbReference type="RefSeq" id="XP_051358880.1">
    <property type="nucleotide sequence ID" value="XM_051510182.1"/>
</dbReference>
<dbReference type="OrthoDB" id="405906at2759"/>
<protein>
    <recommendedName>
        <fullName evidence="3">DUF7703 domain-containing protein</fullName>
    </recommendedName>
</protein>
<evidence type="ECO:0000256" key="1">
    <source>
        <dbReference type="SAM" id="MobiDB-lite"/>
    </source>
</evidence>
<feature type="transmembrane region" description="Helical" evidence="2">
    <location>
        <begin position="122"/>
        <end position="143"/>
    </location>
</feature>
<dbReference type="PANTHER" id="PTHR37013">
    <property type="entry name" value="INTEGRAL MEMBRANE PROTEIN (AFU_ORTHOLOGUE AFUA_1G05950)-RELATED"/>
    <property type="match status" value="1"/>
</dbReference>
<evidence type="ECO:0000313" key="5">
    <source>
        <dbReference type="Proteomes" id="UP001055219"/>
    </source>
</evidence>
<feature type="transmembrane region" description="Helical" evidence="2">
    <location>
        <begin position="52"/>
        <end position="73"/>
    </location>
</feature>
<evidence type="ECO:0000259" key="3">
    <source>
        <dbReference type="Pfam" id="PF24802"/>
    </source>
</evidence>
<evidence type="ECO:0000313" key="4">
    <source>
        <dbReference type="EMBL" id="KAI6778024.1"/>
    </source>
</evidence>
<dbReference type="Pfam" id="PF24802">
    <property type="entry name" value="DUF7703"/>
    <property type="match status" value="1"/>
</dbReference>
<feature type="transmembrane region" description="Helical" evidence="2">
    <location>
        <begin position="203"/>
        <end position="224"/>
    </location>
</feature>